<keyword evidence="1 6" id="KW-0698">rRNA processing</keyword>
<accession>A0ABU0E2N9</accession>
<evidence type="ECO:0000256" key="5">
    <source>
        <dbReference type="ARBA" id="ARBA00038303"/>
    </source>
</evidence>
<keyword evidence="2 6" id="KW-0489">Methyltransferase</keyword>
<dbReference type="InterPro" id="IPR003742">
    <property type="entry name" value="RlmH-like"/>
</dbReference>
<evidence type="ECO:0000313" key="8">
    <source>
        <dbReference type="Proteomes" id="UP001230220"/>
    </source>
</evidence>
<dbReference type="GO" id="GO:0008168">
    <property type="term" value="F:methyltransferase activity"/>
    <property type="evidence" value="ECO:0007669"/>
    <property type="project" value="UniProtKB-KW"/>
</dbReference>
<name>A0ABU0E2N9_9FIRM</name>
<gene>
    <name evidence="6" type="primary">rlmH</name>
    <name evidence="7" type="ORF">J2S15_001897</name>
</gene>
<comment type="similarity">
    <text evidence="5 6">Belongs to the RNA methyltransferase RlmH family.</text>
</comment>
<dbReference type="EC" id="2.1.1.177" evidence="6"/>
<feature type="binding site" evidence="6">
    <location>
        <position position="107"/>
    </location>
    <ligand>
        <name>S-adenosyl-L-methionine</name>
        <dbReference type="ChEBI" id="CHEBI:59789"/>
    </ligand>
</feature>
<dbReference type="Pfam" id="PF02590">
    <property type="entry name" value="SPOUT_MTase"/>
    <property type="match status" value="1"/>
</dbReference>
<comment type="subcellular location">
    <subcellularLocation>
        <location evidence="6">Cytoplasm</location>
    </subcellularLocation>
</comment>
<dbReference type="Proteomes" id="UP001230220">
    <property type="component" value="Unassembled WGS sequence"/>
</dbReference>
<keyword evidence="6" id="KW-0963">Cytoplasm</keyword>
<feature type="binding site" evidence="6">
    <location>
        <position position="75"/>
    </location>
    <ligand>
        <name>S-adenosyl-L-methionine</name>
        <dbReference type="ChEBI" id="CHEBI:59789"/>
    </ligand>
</feature>
<evidence type="ECO:0000256" key="6">
    <source>
        <dbReference type="HAMAP-Rule" id="MF_00658"/>
    </source>
</evidence>
<keyword evidence="3 6" id="KW-0808">Transferase</keyword>
<dbReference type="InterPro" id="IPR029028">
    <property type="entry name" value="Alpha/beta_knot_MTases"/>
</dbReference>
<dbReference type="PANTHER" id="PTHR33603">
    <property type="entry name" value="METHYLTRANSFERASE"/>
    <property type="match status" value="1"/>
</dbReference>
<comment type="catalytic activity">
    <reaction evidence="6">
        <text>pseudouridine(1915) in 23S rRNA + S-adenosyl-L-methionine = N(3)-methylpseudouridine(1915) in 23S rRNA + S-adenosyl-L-homocysteine + H(+)</text>
        <dbReference type="Rhea" id="RHEA:42752"/>
        <dbReference type="Rhea" id="RHEA-COMP:10221"/>
        <dbReference type="Rhea" id="RHEA-COMP:10222"/>
        <dbReference type="ChEBI" id="CHEBI:15378"/>
        <dbReference type="ChEBI" id="CHEBI:57856"/>
        <dbReference type="ChEBI" id="CHEBI:59789"/>
        <dbReference type="ChEBI" id="CHEBI:65314"/>
        <dbReference type="ChEBI" id="CHEBI:74486"/>
        <dbReference type="EC" id="2.1.1.177"/>
    </reaction>
</comment>
<evidence type="ECO:0000256" key="1">
    <source>
        <dbReference type="ARBA" id="ARBA00022552"/>
    </source>
</evidence>
<organism evidence="7 8">
    <name type="scientific">Breznakia pachnodae</name>
    <dbReference type="NCBI Taxonomy" id="265178"/>
    <lineage>
        <taxon>Bacteria</taxon>
        <taxon>Bacillati</taxon>
        <taxon>Bacillota</taxon>
        <taxon>Erysipelotrichia</taxon>
        <taxon>Erysipelotrichales</taxon>
        <taxon>Erysipelotrichaceae</taxon>
        <taxon>Breznakia</taxon>
    </lineage>
</organism>
<dbReference type="PANTHER" id="PTHR33603:SF1">
    <property type="entry name" value="RIBOSOMAL RNA LARGE SUBUNIT METHYLTRANSFERASE H"/>
    <property type="match status" value="1"/>
</dbReference>
<dbReference type="InterPro" id="IPR029026">
    <property type="entry name" value="tRNA_m1G_MTases_N"/>
</dbReference>
<dbReference type="GO" id="GO:0032259">
    <property type="term" value="P:methylation"/>
    <property type="evidence" value="ECO:0007669"/>
    <property type="project" value="UniProtKB-KW"/>
</dbReference>
<dbReference type="PIRSF" id="PIRSF004505">
    <property type="entry name" value="MT_bac"/>
    <property type="match status" value="1"/>
</dbReference>
<dbReference type="CDD" id="cd18081">
    <property type="entry name" value="RlmH-like"/>
    <property type="match status" value="1"/>
</dbReference>
<dbReference type="NCBIfam" id="NF000985">
    <property type="entry name" value="PRK00103.1-3"/>
    <property type="match status" value="1"/>
</dbReference>
<dbReference type="EMBL" id="JAUSUR010000003">
    <property type="protein sequence ID" value="MDQ0361150.1"/>
    <property type="molecule type" value="Genomic_DNA"/>
</dbReference>
<comment type="caution">
    <text evidence="7">The sequence shown here is derived from an EMBL/GenBank/DDBJ whole genome shotgun (WGS) entry which is preliminary data.</text>
</comment>
<evidence type="ECO:0000256" key="4">
    <source>
        <dbReference type="ARBA" id="ARBA00022691"/>
    </source>
</evidence>
<feature type="binding site" evidence="6">
    <location>
        <begin position="126"/>
        <end position="131"/>
    </location>
    <ligand>
        <name>S-adenosyl-L-methionine</name>
        <dbReference type="ChEBI" id="CHEBI:59789"/>
    </ligand>
</feature>
<dbReference type="RefSeq" id="WP_307407634.1">
    <property type="nucleotide sequence ID" value="NZ_JAUSUR010000003.1"/>
</dbReference>
<evidence type="ECO:0000256" key="2">
    <source>
        <dbReference type="ARBA" id="ARBA00022603"/>
    </source>
</evidence>
<dbReference type="HAMAP" id="MF_00658">
    <property type="entry name" value="23SrRNA_methyltr_H"/>
    <property type="match status" value="1"/>
</dbReference>
<sequence length="158" mass="18286">MIKIIGIGKLKEKHLKALCDDYQKRIQPYHKIEVIEVNDESISNNASPKEEEQIKEKEALEVLKRIKDNDYVILLDLHGKTMTSEELAQKISSIQTYHTSNITFVIGGSLGLGESLLKRSDFRLKLSDLTFLHQMTRLILLEQIYRSFKILGNETYHK</sequence>
<dbReference type="Gene3D" id="3.40.1280.10">
    <property type="match status" value="1"/>
</dbReference>
<proteinExistence type="inferred from homology"/>
<evidence type="ECO:0000313" key="7">
    <source>
        <dbReference type="EMBL" id="MDQ0361150.1"/>
    </source>
</evidence>
<keyword evidence="4 6" id="KW-0949">S-adenosyl-L-methionine</keyword>
<reference evidence="7 8" key="1">
    <citation type="submission" date="2023-07" db="EMBL/GenBank/DDBJ databases">
        <title>Genomic Encyclopedia of Type Strains, Phase IV (KMG-IV): sequencing the most valuable type-strain genomes for metagenomic binning, comparative biology and taxonomic classification.</title>
        <authorList>
            <person name="Goeker M."/>
        </authorList>
    </citation>
    <scope>NUCLEOTIDE SEQUENCE [LARGE SCALE GENOMIC DNA]</scope>
    <source>
        <strain evidence="7 8">DSM 16784</strain>
    </source>
</reference>
<evidence type="ECO:0000256" key="3">
    <source>
        <dbReference type="ARBA" id="ARBA00022679"/>
    </source>
</evidence>
<dbReference type="SUPFAM" id="SSF75217">
    <property type="entry name" value="alpha/beta knot"/>
    <property type="match status" value="1"/>
</dbReference>
<comment type="subunit">
    <text evidence="6">Homodimer.</text>
</comment>
<comment type="function">
    <text evidence="6">Specifically methylates the pseudouridine at position 1915 (m3Psi1915) in 23S rRNA.</text>
</comment>
<protein>
    <recommendedName>
        <fullName evidence="6">Ribosomal RNA large subunit methyltransferase H</fullName>
        <ecNumber evidence="6">2.1.1.177</ecNumber>
    </recommendedName>
    <alternativeName>
        <fullName evidence="6">23S rRNA (pseudouridine1915-N3)-methyltransferase</fullName>
    </alternativeName>
    <alternativeName>
        <fullName evidence="6">23S rRNA m3Psi1915 methyltransferase</fullName>
    </alternativeName>
    <alternativeName>
        <fullName evidence="6">rRNA (pseudouridine-N3-)-methyltransferase RlmH</fullName>
    </alternativeName>
</protein>
<keyword evidence="8" id="KW-1185">Reference proteome</keyword>